<comment type="pathway">
    <text evidence="2">Carotenoid biosynthesis.</text>
</comment>
<feature type="transmembrane region" description="Helical" evidence="8">
    <location>
        <begin position="6"/>
        <end position="23"/>
    </location>
</feature>
<evidence type="ECO:0000256" key="5">
    <source>
        <dbReference type="ARBA" id="ARBA00022989"/>
    </source>
</evidence>
<keyword evidence="4" id="KW-0125">Carotenoid biosynthesis</keyword>
<name>A0ABW0NQB2_9MICO</name>
<keyword evidence="3 8" id="KW-0812">Transmembrane</keyword>
<keyword evidence="5 8" id="KW-1133">Transmembrane helix</keyword>
<evidence type="ECO:0000256" key="8">
    <source>
        <dbReference type="SAM" id="Phobius"/>
    </source>
</evidence>
<evidence type="ECO:0000256" key="6">
    <source>
        <dbReference type="ARBA" id="ARBA00023136"/>
    </source>
</evidence>
<keyword evidence="10" id="KW-1185">Reference proteome</keyword>
<comment type="caution">
    <text evidence="9">The sequence shown here is derived from an EMBL/GenBank/DDBJ whole genome shotgun (WGS) entry which is preliminary data.</text>
</comment>
<evidence type="ECO:0000256" key="2">
    <source>
        <dbReference type="ARBA" id="ARBA00004829"/>
    </source>
</evidence>
<gene>
    <name evidence="9" type="ORF">ACFPJ4_10800</name>
</gene>
<evidence type="ECO:0000256" key="7">
    <source>
        <dbReference type="ARBA" id="ARBA00023235"/>
    </source>
</evidence>
<dbReference type="EMBL" id="JBHSMG010000002">
    <property type="protein sequence ID" value="MFC5502726.1"/>
    <property type="molecule type" value="Genomic_DNA"/>
</dbReference>
<sequence length="109" mass="11986">MSAGYLLVLLAAIFSTILVDRRYRLFFWHDAWRAAAVLVIGILFFLAWDLCGIHLGIFSRGSSSFATGIVLAPELPVEEPVFLAFLCYLIMVLVTGAGRVMSHAKRGAP</sequence>
<evidence type="ECO:0000256" key="3">
    <source>
        <dbReference type="ARBA" id="ARBA00022692"/>
    </source>
</evidence>
<dbReference type="RefSeq" id="WP_386740419.1">
    <property type="nucleotide sequence ID" value="NZ_JBHSMG010000002.1"/>
</dbReference>
<feature type="transmembrane region" description="Helical" evidence="8">
    <location>
        <begin position="35"/>
        <end position="57"/>
    </location>
</feature>
<reference evidence="10" key="1">
    <citation type="journal article" date="2019" name="Int. J. Syst. Evol. Microbiol.">
        <title>The Global Catalogue of Microorganisms (GCM) 10K type strain sequencing project: providing services to taxonomists for standard genome sequencing and annotation.</title>
        <authorList>
            <consortium name="The Broad Institute Genomics Platform"/>
            <consortium name="The Broad Institute Genome Sequencing Center for Infectious Disease"/>
            <person name="Wu L."/>
            <person name="Ma J."/>
        </authorList>
    </citation>
    <scope>NUCLEOTIDE SEQUENCE [LARGE SCALE GENOMIC DNA]</scope>
    <source>
        <strain evidence="10">CGMCC 4.6997</strain>
    </source>
</reference>
<keyword evidence="6 8" id="KW-0472">Membrane</keyword>
<evidence type="ECO:0000256" key="1">
    <source>
        <dbReference type="ARBA" id="ARBA00004141"/>
    </source>
</evidence>
<feature type="transmembrane region" description="Helical" evidence="8">
    <location>
        <begin position="81"/>
        <end position="101"/>
    </location>
</feature>
<organism evidence="9 10">
    <name type="scientific">Lysinimonas soli</name>
    <dbReference type="NCBI Taxonomy" id="1074233"/>
    <lineage>
        <taxon>Bacteria</taxon>
        <taxon>Bacillati</taxon>
        <taxon>Actinomycetota</taxon>
        <taxon>Actinomycetes</taxon>
        <taxon>Micrococcales</taxon>
        <taxon>Microbacteriaceae</taxon>
        <taxon>Lysinimonas</taxon>
    </lineage>
</organism>
<evidence type="ECO:0000313" key="9">
    <source>
        <dbReference type="EMBL" id="MFC5502726.1"/>
    </source>
</evidence>
<comment type="subcellular location">
    <subcellularLocation>
        <location evidence="1">Membrane</location>
        <topology evidence="1">Multi-pass membrane protein</topology>
    </subcellularLocation>
</comment>
<evidence type="ECO:0000313" key="10">
    <source>
        <dbReference type="Proteomes" id="UP001596039"/>
    </source>
</evidence>
<dbReference type="InterPro" id="IPR017825">
    <property type="entry name" value="Lycopene_cyclase_dom"/>
</dbReference>
<dbReference type="Proteomes" id="UP001596039">
    <property type="component" value="Unassembled WGS sequence"/>
</dbReference>
<accession>A0ABW0NQB2</accession>
<proteinExistence type="predicted"/>
<dbReference type="NCBIfam" id="TIGR03462">
    <property type="entry name" value="CarR_dom_SF"/>
    <property type="match status" value="1"/>
</dbReference>
<keyword evidence="7" id="KW-0413">Isomerase</keyword>
<evidence type="ECO:0000256" key="4">
    <source>
        <dbReference type="ARBA" id="ARBA00022746"/>
    </source>
</evidence>
<protein>
    <submittedName>
        <fullName evidence="9">Lycopene cyclase domain-containing protein</fullName>
    </submittedName>
</protein>